<protein>
    <submittedName>
        <fullName evidence="7">FAD-dependent oxidoreductase</fullName>
    </submittedName>
</protein>
<dbReference type="Gene3D" id="3.50.50.60">
    <property type="entry name" value="FAD/NAD(P)-binding domain"/>
    <property type="match status" value="2"/>
</dbReference>
<dbReference type="SUPFAM" id="SSF55424">
    <property type="entry name" value="FAD/NAD-linked reductases, dimerisation (C-terminal) domain"/>
    <property type="match status" value="1"/>
</dbReference>
<dbReference type="RefSeq" id="WP_108595269.1">
    <property type="nucleotide sequence ID" value="NZ_CP028913.1"/>
</dbReference>
<keyword evidence="3" id="KW-0274">FAD</keyword>
<proteinExistence type="predicted"/>
<sequence>MIVTKAPNFVIVGGGLAGATAAKTLREEGFEGRIRLIGAEPHHPYIRPPLSKDFLSGAAPRDSVFVESPEWYGRHDVDVHLGTSAVSLDASAQRVQLDSGDALDYDAVLLATGSSARRLDIPGAGLQGVRRLRTLDDSEALQAELAGGGRRLVLIGSGWIGMEVAATARTLGNEVTVLERDPIPLANALGDELGTMFADLHAEHGVELRPSVAVAEITGEGGRATGVRLDSGELIAADLVLVGVGAVPNLELARQAGAAIGSGVLTDAALRTGLPNVYAAGDIAEAYHPLAGMRLRSEHWANALHGGAAAARSMLGRPVSYGDIPYFYTDQYDLGMEYSGFGPLARGADLVYRGDRSGREFIVFWVAASRVVAGMNVNVWDVNEAVQGIIRRGEPVDARRLADERVPLEEL</sequence>
<dbReference type="PRINTS" id="PR00368">
    <property type="entry name" value="FADPNR"/>
</dbReference>
<name>A0A2S0WVT8_9MICO</name>
<dbReference type="InterPro" id="IPR036188">
    <property type="entry name" value="FAD/NAD-bd_sf"/>
</dbReference>
<keyword evidence="2" id="KW-0285">Flavoprotein</keyword>
<dbReference type="PRINTS" id="PR00411">
    <property type="entry name" value="PNDRDTASEI"/>
</dbReference>
<evidence type="ECO:0000256" key="1">
    <source>
        <dbReference type="ARBA" id="ARBA00001974"/>
    </source>
</evidence>
<dbReference type="AlphaFoldDB" id="A0A2S0WVT8"/>
<evidence type="ECO:0000256" key="3">
    <source>
        <dbReference type="ARBA" id="ARBA00022827"/>
    </source>
</evidence>
<dbReference type="InterPro" id="IPR028202">
    <property type="entry name" value="Reductase_C"/>
</dbReference>
<dbReference type="Pfam" id="PF07992">
    <property type="entry name" value="Pyr_redox_2"/>
    <property type="match status" value="1"/>
</dbReference>
<dbReference type="InterPro" id="IPR050446">
    <property type="entry name" value="FAD-oxidoreductase/Apoptosis"/>
</dbReference>
<dbReference type="EMBL" id="CP028913">
    <property type="protein sequence ID" value="AWB95455.1"/>
    <property type="molecule type" value="Genomic_DNA"/>
</dbReference>
<evidence type="ECO:0000313" key="7">
    <source>
        <dbReference type="EMBL" id="AWB95455.1"/>
    </source>
</evidence>
<dbReference type="GO" id="GO:0005737">
    <property type="term" value="C:cytoplasm"/>
    <property type="evidence" value="ECO:0007669"/>
    <property type="project" value="TreeGrafter"/>
</dbReference>
<dbReference type="Pfam" id="PF14759">
    <property type="entry name" value="Reductase_C"/>
    <property type="match status" value="1"/>
</dbReference>
<keyword evidence="4" id="KW-0560">Oxidoreductase</keyword>
<dbReference type="GO" id="GO:0016651">
    <property type="term" value="F:oxidoreductase activity, acting on NAD(P)H"/>
    <property type="evidence" value="ECO:0007669"/>
    <property type="project" value="TreeGrafter"/>
</dbReference>
<feature type="domain" description="FAD/NAD(P)-binding" evidence="5">
    <location>
        <begin position="9"/>
        <end position="305"/>
    </location>
</feature>
<accession>A0A2S0WVT8</accession>
<evidence type="ECO:0000259" key="6">
    <source>
        <dbReference type="Pfam" id="PF14759"/>
    </source>
</evidence>
<dbReference type="PANTHER" id="PTHR43557">
    <property type="entry name" value="APOPTOSIS-INDUCING FACTOR 1"/>
    <property type="match status" value="1"/>
</dbReference>
<comment type="cofactor">
    <cofactor evidence="1">
        <name>FAD</name>
        <dbReference type="ChEBI" id="CHEBI:57692"/>
    </cofactor>
</comment>
<reference evidence="7 8" key="1">
    <citation type="submission" date="2018-04" db="EMBL/GenBank/DDBJ databases">
        <authorList>
            <person name="Li J."/>
        </authorList>
    </citation>
    <scope>NUCLEOTIDE SEQUENCE [LARGE SCALE GENOMIC DNA]</scope>
    <source>
        <strain evidence="8">30A</strain>
    </source>
</reference>
<dbReference type="Gene3D" id="3.30.390.30">
    <property type="match status" value="1"/>
</dbReference>
<dbReference type="SUPFAM" id="SSF51905">
    <property type="entry name" value="FAD/NAD(P)-binding domain"/>
    <property type="match status" value="2"/>
</dbReference>
<dbReference type="OrthoDB" id="1145at2"/>
<evidence type="ECO:0000313" key="8">
    <source>
        <dbReference type="Proteomes" id="UP000244729"/>
    </source>
</evidence>
<feature type="domain" description="Reductase C-terminal" evidence="6">
    <location>
        <begin position="326"/>
        <end position="411"/>
    </location>
</feature>
<evidence type="ECO:0000256" key="4">
    <source>
        <dbReference type="ARBA" id="ARBA00023002"/>
    </source>
</evidence>
<evidence type="ECO:0000256" key="2">
    <source>
        <dbReference type="ARBA" id="ARBA00022630"/>
    </source>
</evidence>
<dbReference type="InterPro" id="IPR016156">
    <property type="entry name" value="FAD/NAD-linked_Rdtase_dimer_sf"/>
</dbReference>
<gene>
    <name evidence="7" type="ORF">DCE93_07105</name>
</gene>
<keyword evidence="8" id="KW-1185">Reference proteome</keyword>
<dbReference type="PANTHER" id="PTHR43557:SF2">
    <property type="entry name" value="RIESKE DOMAIN-CONTAINING PROTEIN-RELATED"/>
    <property type="match status" value="1"/>
</dbReference>
<dbReference type="Proteomes" id="UP000244729">
    <property type="component" value="Chromosome"/>
</dbReference>
<organism evidence="7 8">
    <name type="scientific">Agromyces badenianii</name>
    <dbReference type="NCBI Taxonomy" id="2080742"/>
    <lineage>
        <taxon>Bacteria</taxon>
        <taxon>Bacillati</taxon>
        <taxon>Actinomycetota</taxon>
        <taxon>Actinomycetes</taxon>
        <taxon>Micrococcales</taxon>
        <taxon>Microbacteriaceae</taxon>
        <taxon>Agromyces</taxon>
    </lineage>
</organism>
<dbReference type="KEGG" id="agm:DCE93_07105"/>
<dbReference type="InterPro" id="IPR023753">
    <property type="entry name" value="FAD/NAD-binding_dom"/>
</dbReference>
<evidence type="ECO:0000259" key="5">
    <source>
        <dbReference type="Pfam" id="PF07992"/>
    </source>
</evidence>